<dbReference type="Pfam" id="PF02416">
    <property type="entry name" value="TatA_B_E"/>
    <property type="match status" value="1"/>
</dbReference>
<dbReference type="InterPro" id="IPR003369">
    <property type="entry name" value="TatA/B/E"/>
</dbReference>
<evidence type="ECO:0000256" key="4">
    <source>
        <dbReference type="ARBA" id="ARBA00022692"/>
    </source>
</evidence>
<evidence type="ECO:0000256" key="7">
    <source>
        <dbReference type="ARBA" id="ARBA00023010"/>
    </source>
</evidence>
<gene>
    <name evidence="9" type="primary">tatA</name>
    <name evidence="11" type="ORF">ET33_00660</name>
</gene>
<evidence type="ECO:0000256" key="5">
    <source>
        <dbReference type="ARBA" id="ARBA00022927"/>
    </source>
</evidence>
<keyword evidence="12" id="KW-1185">Reference proteome</keyword>
<evidence type="ECO:0000256" key="10">
    <source>
        <dbReference type="SAM" id="MobiDB-lite"/>
    </source>
</evidence>
<dbReference type="NCBIfam" id="NF011430">
    <property type="entry name" value="PRK14861.1"/>
    <property type="match status" value="1"/>
</dbReference>
<name>A0A081PB84_9BACL</name>
<evidence type="ECO:0000256" key="9">
    <source>
        <dbReference type="HAMAP-Rule" id="MF_00236"/>
    </source>
</evidence>
<keyword evidence="6 9" id="KW-1133">Transmembrane helix</keyword>
<comment type="function">
    <text evidence="9">Part of the twin-arginine translocation (Tat) system that transports large folded proteins containing a characteristic twin-arginine motif in their signal peptide across membranes. TatA could form the protein-conducting channel of the Tat system.</text>
</comment>
<dbReference type="NCBIfam" id="TIGR01411">
    <property type="entry name" value="tatAE"/>
    <property type="match status" value="1"/>
</dbReference>
<dbReference type="GO" id="GO:0043953">
    <property type="term" value="P:protein transport by the Tat complex"/>
    <property type="evidence" value="ECO:0007669"/>
    <property type="project" value="UniProtKB-UniRule"/>
</dbReference>
<keyword evidence="4 9" id="KW-0812">Transmembrane</keyword>
<dbReference type="EMBL" id="JNVM01000001">
    <property type="protein sequence ID" value="KEQ27957.1"/>
    <property type="molecule type" value="Genomic_DNA"/>
</dbReference>
<protein>
    <recommendedName>
        <fullName evidence="9">Sec-independent protein translocase protein TatA</fullName>
    </recommendedName>
</protein>
<dbReference type="eggNOG" id="COG1826">
    <property type="taxonomic scope" value="Bacteria"/>
</dbReference>
<accession>A0A081PB84</accession>
<dbReference type="PANTHER" id="PTHR42982:SF1">
    <property type="entry name" value="SEC-INDEPENDENT PROTEIN TRANSLOCASE PROTEIN TATA"/>
    <property type="match status" value="1"/>
</dbReference>
<dbReference type="InterPro" id="IPR006312">
    <property type="entry name" value="TatA/E"/>
</dbReference>
<keyword evidence="2 9" id="KW-0813">Transport</keyword>
<evidence type="ECO:0000256" key="6">
    <source>
        <dbReference type="ARBA" id="ARBA00022989"/>
    </source>
</evidence>
<proteinExistence type="inferred from homology"/>
<dbReference type="GO" id="GO:0008320">
    <property type="term" value="F:protein transmembrane transporter activity"/>
    <property type="evidence" value="ECO:0007669"/>
    <property type="project" value="UniProtKB-UniRule"/>
</dbReference>
<comment type="similarity">
    <text evidence="9">Belongs to the TatA/E family.</text>
</comment>
<comment type="caution">
    <text evidence="11">The sequence shown here is derived from an EMBL/GenBank/DDBJ whole genome shotgun (WGS) entry which is preliminary data.</text>
</comment>
<evidence type="ECO:0000256" key="2">
    <source>
        <dbReference type="ARBA" id="ARBA00022448"/>
    </source>
</evidence>
<keyword evidence="7 9" id="KW-0811">Translocation</keyword>
<evidence type="ECO:0000313" key="12">
    <source>
        <dbReference type="Proteomes" id="UP000028123"/>
    </source>
</evidence>
<reference evidence="11 12" key="1">
    <citation type="submission" date="2014-06" db="EMBL/GenBank/DDBJ databases">
        <title>Draft genome sequence of Paenibacillus sp. MSt1.</title>
        <authorList>
            <person name="Aw Y.K."/>
            <person name="Ong K.S."/>
            <person name="Gan H.M."/>
            <person name="Lee S.M."/>
        </authorList>
    </citation>
    <scope>NUCLEOTIDE SEQUENCE [LARGE SCALE GENOMIC DNA]</scope>
    <source>
        <strain evidence="11 12">MSt1</strain>
    </source>
</reference>
<feature type="compositionally biased region" description="Basic and acidic residues" evidence="10">
    <location>
        <begin position="78"/>
        <end position="87"/>
    </location>
</feature>
<dbReference type="Gene3D" id="1.20.5.3310">
    <property type="match status" value="1"/>
</dbReference>
<evidence type="ECO:0000313" key="11">
    <source>
        <dbReference type="EMBL" id="KEQ27957.1"/>
    </source>
</evidence>
<dbReference type="AlphaFoldDB" id="A0A081PB84"/>
<dbReference type="PANTHER" id="PTHR42982">
    <property type="entry name" value="SEC-INDEPENDENT PROTEIN TRANSLOCASE PROTEIN TATA"/>
    <property type="match status" value="1"/>
</dbReference>
<evidence type="ECO:0000256" key="1">
    <source>
        <dbReference type="ARBA" id="ARBA00004162"/>
    </source>
</evidence>
<dbReference type="RefSeq" id="WP_036675164.1">
    <property type="nucleotide sequence ID" value="NZ_JNVM01000001.1"/>
</dbReference>
<keyword evidence="8 9" id="KW-0472">Membrane</keyword>
<keyword evidence="5 9" id="KW-0653">Protein transport</keyword>
<feature type="region of interest" description="Disordered" evidence="10">
    <location>
        <begin position="43"/>
        <end position="87"/>
    </location>
</feature>
<dbReference type="Proteomes" id="UP000028123">
    <property type="component" value="Unassembled WGS sequence"/>
</dbReference>
<dbReference type="GO" id="GO:0033281">
    <property type="term" value="C:TAT protein transport complex"/>
    <property type="evidence" value="ECO:0007669"/>
    <property type="project" value="UniProtKB-UniRule"/>
</dbReference>
<dbReference type="OrthoDB" id="9800908at2"/>
<comment type="subunit">
    <text evidence="9">Forms a complex with TatC.</text>
</comment>
<organism evidence="11 12">
    <name type="scientific">Paenibacillus tyrfis</name>
    <dbReference type="NCBI Taxonomy" id="1501230"/>
    <lineage>
        <taxon>Bacteria</taxon>
        <taxon>Bacillati</taxon>
        <taxon>Bacillota</taxon>
        <taxon>Bacilli</taxon>
        <taxon>Bacillales</taxon>
        <taxon>Paenibacillaceae</taxon>
        <taxon>Paenibacillus</taxon>
    </lineage>
</organism>
<dbReference type="PRINTS" id="PR01506">
    <property type="entry name" value="TATBPROTEIN"/>
</dbReference>
<comment type="subcellular location">
    <subcellularLocation>
        <location evidence="1 9">Cell membrane</location>
        <topology evidence="1 9">Single-pass membrane protein</topology>
    </subcellularLocation>
</comment>
<sequence length="87" mass="9516">MLGNIGFSEILLIGLIALLLFGPNKLPELGRALGKTLREFKQGARDLMETDAPQPPRQDVTPPAPAQQPQPHAVQPEAKQDSRRLPD</sequence>
<dbReference type="HAMAP" id="MF_00236">
    <property type="entry name" value="TatA_E"/>
    <property type="match status" value="1"/>
</dbReference>
<evidence type="ECO:0000256" key="8">
    <source>
        <dbReference type="ARBA" id="ARBA00023136"/>
    </source>
</evidence>
<evidence type="ECO:0000256" key="3">
    <source>
        <dbReference type="ARBA" id="ARBA00022475"/>
    </source>
</evidence>
<keyword evidence="3 9" id="KW-1003">Cell membrane</keyword>